<comment type="function">
    <text evidence="5">This enzyme is involved in nucleotide metabolism: it produces dUMP, the immediate precursor of thymidine nucleotides and it decreases the intracellular concentration of dUTP so that uracil cannot be incorporated into DNA.</text>
</comment>
<dbReference type="GO" id="GO:0004170">
    <property type="term" value="F:dUTP diphosphatase activity"/>
    <property type="evidence" value="ECO:0007669"/>
    <property type="project" value="UniProtKB-UniRule"/>
</dbReference>
<name>A0AAX3BAN0_9SPIR</name>
<dbReference type="NCBIfam" id="TIGR00576">
    <property type="entry name" value="dut"/>
    <property type="match status" value="1"/>
</dbReference>
<evidence type="ECO:0000313" key="8">
    <source>
        <dbReference type="Proteomes" id="UP001056539"/>
    </source>
</evidence>
<dbReference type="CDD" id="cd07557">
    <property type="entry name" value="trimeric_dUTPase"/>
    <property type="match status" value="1"/>
</dbReference>
<dbReference type="EMBL" id="CP073355">
    <property type="protein sequence ID" value="URA09282.1"/>
    <property type="molecule type" value="Genomic_DNA"/>
</dbReference>
<dbReference type="PANTHER" id="PTHR11241:SF0">
    <property type="entry name" value="DEOXYURIDINE 5'-TRIPHOSPHATE NUCLEOTIDOHYDROLASE"/>
    <property type="match status" value="1"/>
</dbReference>
<proteinExistence type="inferred from homology"/>
<dbReference type="InterPro" id="IPR033704">
    <property type="entry name" value="dUTPase_trimeric"/>
</dbReference>
<keyword evidence="3 5" id="KW-0546">Nucleotide metabolism</keyword>
<reference evidence="7" key="2">
    <citation type="submission" date="2022-06" db="EMBL/GenBank/DDBJ databases">
        <title>Thermospira aquatica gen. nov., sp. nov.</title>
        <authorList>
            <person name="Ben Ali Gam Z."/>
            <person name="Labat M."/>
        </authorList>
    </citation>
    <scope>NUCLEOTIDE SEQUENCE</scope>
    <source>
        <strain evidence="7">F1F22</strain>
    </source>
</reference>
<feature type="binding site" evidence="5">
    <location>
        <position position="76"/>
    </location>
    <ligand>
        <name>substrate</name>
    </ligand>
</feature>
<dbReference type="HAMAP" id="MF_00116">
    <property type="entry name" value="dUTPase_bact"/>
    <property type="match status" value="1"/>
</dbReference>
<evidence type="ECO:0000259" key="6">
    <source>
        <dbReference type="Pfam" id="PF00692"/>
    </source>
</evidence>
<dbReference type="KEGG" id="taqu:KDW03_07185"/>
<accession>A0AAX3BAN0</accession>
<dbReference type="GO" id="GO:0006226">
    <property type="term" value="P:dUMP biosynthetic process"/>
    <property type="evidence" value="ECO:0007669"/>
    <property type="project" value="UniProtKB-UniRule"/>
</dbReference>
<dbReference type="InterPro" id="IPR036157">
    <property type="entry name" value="dUTPase-like_sf"/>
</dbReference>
<evidence type="ECO:0000313" key="7">
    <source>
        <dbReference type="EMBL" id="URA09282.1"/>
    </source>
</evidence>
<feature type="domain" description="dUTPase-like" evidence="6">
    <location>
        <begin position="12"/>
        <end position="142"/>
    </location>
</feature>
<dbReference type="GO" id="GO:0000287">
    <property type="term" value="F:magnesium ion binding"/>
    <property type="evidence" value="ECO:0007669"/>
    <property type="project" value="UniProtKB-UniRule"/>
</dbReference>
<evidence type="ECO:0000256" key="5">
    <source>
        <dbReference type="HAMAP-Rule" id="MF_00116"/>
    </source>
</evidence>
<keyword evidence="8" id="KW-1185">Reference proteome</keyword>
<dbReference type="InterPro" id="IPR008181">
    <property type="entry name" value="dUTPase"/>
</dbReference>
<protein>
    <recommendedName>
        <fullName evidence="5">Deoxyuridine 5'-triphosphate nucleotidohydrolase</fullName>
        <shortName evidence="5">dUTPase</shortName>
        <ecNumber evidence="5">3.6.1.23</ecNumber>
    </recommendedName>
    <alternativeName>
        <fullName evidence="5">dUTP pyrophosphatase</fullName>
    </alternativeName>
</protein>
<comment type="similarity">
    <text evidence="1 5">Belongs to the dUTPase family.</text>
</comment>
<dbReference type="PANTHER" id="PTHR11241">
    <property type="entry name" value="DEOXYURIDINE 5'-TRIPHOSPHATE NUCLEOTIDOHYDROLASE"/>
    <property type="match status" value="1"/>
</dbReference>
<comment type="catalytic activity">
    <reaction evidence="4 5">
        <text>dUTP + H2O = dUMP + diphosphate + H(+)</text>
        <dbReference type="Rhea" id="RHEA:10248"/>
        <dbReference type="ChEBI" id="CHEBI:15377"/>
        <dbReference type="ChEBI" id="CHEBI:15378"/>
        <dbReference type="ChEBI" id="CHEBI:33019"/>
        <dbReference type="ChEBI" id="CHEBI:61555"/>
        <dbReference type="ChEBI" id="CHEBI:246422"/>
        <dbReference type="EC" id="3.6.1.23"/>
    </reaction>
</comment>
<dbReference type="GO" id="GO:0046081">
    <property type="term" value="P:dUTP catabolic process"/>
    <property type="evidence" value="ECO:0007669"/>
    <property type="project" value="InterPro"/>
</dbReference>
<comment type="pathway">
    <text evidence="5">Pyrimidine metabolism; dUMP biosynthesis; dUMP from dCTP (dUTP route): step 2/2.</text>
</comment>
<reference evidence="7" key="1">
    <citation type="submission" date="2021-04" db="EMBL/GenBank/DDBJ databases">
        <authorList>
            <person name="Postec A."/>
        </authorList>
    </citation>
    <scope>NUCLEOTIDE SEQUENCE</scope>
    <source>
        <strain evidence="7">F1F22</strain>
    </source>
</reference>
<dbReference type="EC" id="3.6.1.23" evidence="5"/>
<comment type="caution">
    <text evidence="5">Lacks conserved residue(s) required for the propagation of feature annotation.</text>
</comment>
<keyword evidence="5" id="KW-0460">Magnesium</keyword>
<comment type="cofactor">
    <cofactor evidence="5">
        <name>Mg(2+)</name>
        <dbReference type="ChEBI" id="CHEBI:18420"/>
    </cofactor>
</comment>
<feature type="binding site" evidence="5">
    <location>
        <begin position="64"/>
        <end position="66"/>
    </location>
    <ligand>
        <name>substrate</name>
    </ligand>
</feature>
<keyword evidence="5" id="KW-0479">Metal-binding</keyword>
<dbReference type="Gene3D" id="2.70.40.10">
    <property type="match status" value="1"/>
</dbReference>
<evidence type="ECO:0000256" key="2">
    <source>
        <dbReference type="ARBA" id="ARBA00022801"/>
    </source>
</evidence>
<dbReference type="Proteomes" id="UP001056539">
    <property type="component" value="Chromosome"/>
</dbReference>
<dbReference type="Pfam" id="PF00692">
    <property type="entry name" value="dUTPase"/>
    <property type="match status" value="1"/>
</dbReference>
<evidence type="ECO:0000256" key="1">
    <source>
        <dbReference type="ARBA" id="ARBA00006581"/>
    </source>
</evidence>
<evidence type="ECO:0000256" key="3">
    <source>
        <dbReference type="ARBA" id="ARBA00023080"/>
    </source>
</evidence>
<dbReference type="InterPro" id="IPR029054">
    <property type="entry name" value="dUTPase-like"/>
</dbReference>
<dbReference type="SUPFAM" id="SSF51283">
    <property type="entry name" value="dUTPase-like"/>
    <property type="match status" value="1"/>
</dbReference>
<dbReference type="NCBIfam" id="NF001862">
    <property type="entry name" value="PRK00601.1"/>
    <property type="match status" value="1"/>
</dbReference>
<evidence type="ECO:0000256" key="4">
    <source>
        <dbReference type="ARBA" id="ARBA00047686"/>
    </source>
</evidence>
<dbReference type="AlphaFoldDB" id="A0AAX3BAN0"/>
<dbReference type="RefSeq" id="WP_271434409.1">
    <property type="nucleotide sequence ID" value="NZ_CP073355.1"/>
</dbReference>
<feature type="binding site" evidence="5">
    <location>
        <begin position="80"/>
        <end position="82"/>
    </location>
    <ligand>
        <name>substrate</name>
    </ligand>
</feature>
<keyword evidence="2 5" id="KW-0378">Hydrolase</keyword>
<gene>
    <name evidence="5 7" type="primary">dut</name>
    <name evidence="7" type="ORF">KDW03_07185</name>
</gene>
<organism evidence="7 8">
    <name type="scientific">Thermospira aquatica</name>
    <dbReference type="NCBI Taxonomy" id="2828656"/>
    <lineage>
        <taxon>Bacteria</taxon>
        <taxon>Pseudomonadati</taxon>
        <taxon>Spirochaetota</taxon>
        <taxon>Spirochaetia</taxon>
        <taxon>Brevinematales</taxon>
        <taxon>Thermospiraceae</taxon>
        <taxon>Thermospira</taxon>
    </lineage>
</organism>
<sequence length="149" mass="15901">MQIKIQKLHPKAILPQYKTEYAAGADLSACLDTPLSITPGEIVAIPTGIAIEIPPGYEGQVRPRSSLGKLGLSIPNAPGTIDSDYRGEVKVLLVNLSREPHTIYPGDRIAQLVIAPVVRGEFYWTSDLSPTSRGTGGFGSTGRNDAFQG</sequence>